<dbReference type="EMBL" id="SRLO01000213">
    <property type="protein sequence ID" value="TNN66848.1"/>
    <property type="molecule type" value="Genomic_DNA"/>
</dbReference>
<sequence length="59" mass="6220">MQRATANTLIAKEESGGAERRDVHILGLVVGLSCSSAPKITQIRTGGVMRSTAGYVVYV</sequence>
<dbReference type="Proteomes" id="UP000314294">
    <property type="component" value="Unassembled WGS sequence"/>
</dbReference>
<dbReference type="AlphaFoldDB" id="A0A4Z2HLX0"/>
<reference evidence="1 2" key="1">
    <citation type="submission" date="2019-03" db="EMBL/GenBank/DDBJ databases">
        <title>First draft genome of Liparis tanakae, snailfish: a comprehensive survey of snailfish specific genes.</title>
        <authorList>
            <person name="Kim W."/>
            <person name="Song I."/>
            <person name="Jeong J.-H."/>
            <person name="Kim D."/>
            <person name="Kim S."/>
            <person name="Ryu S."/>
            <person name="Song J.Y."/>
            <person name="Lee S.K."/>
        </authorList>
    </citation>
    <scope>NUCLEOTIDE SEQUENCE [LARGE SCALE GENOMIC DNA]</scope>
    <source>
        <tissue evidence="1">Muscle</tissue>
    </source>
</reference>
<keyword evidence="2" id="KW-1185">Reference proteome</keyword>
<proteinExistence type="predicted"/>
<evidence type="ECO:0000313" key="1">
    <source>
        <dbReference type="EMBL" id="TNN66848.1"/>
    </source>
</evidence>
<name>A0A4Z2HLX0_9TELE</name>
<dbReference type="PROSITE" id="PS51257">
    <property type="entry name" value="PROKAR_LIPOPROTEIN"/>
    <property type="match status" value="1"/>
</dbReference>
<organism evidence="1 2">
    <name type="scientific">Liparis tanakae</name>
    <name type="common">Tanaka's snailfish</name>
    <dbReference type="NCBI Taxonomy" id="230148"/>
    <lineage>
        <taxon>Eukaryota</taxon>
        <taxon>Metazoa</taxon>
        <taxon>Chordata</taxon>
        <taxon>Craniata</taxon>
        <taxon>Vertebrata</taxon>
        <taxon>Euteleostomi</taxon>
        <taxon>Actinopterygii</taxon>
        <taxon>Neopterygii</taxon>
        <taxon>Teleostei</taxon>
        <taxon>Neoteleostei</taxon>
        <taxon>Acanthomorphata</taxon>
        <taxon>Eupercaria</taxon>
        <taxon>Perciformes</taxon>
        <taxon>Cottioidei</taxon>
        <taxon>Cottales</taxon>
        <taxon>Liparidae</taxon>
        <taxon>Liparis</taxon>
    </lineage>
</organism>
<gene>
    <name evidence="1" type="ORF">EYF80_022917</name>
</gene>
<comment type="caution">
    <text evidence="1">The sequence shown here is derived from an EMBL/GenBank/DDBJ whole genome shotgun (WGS) entry which is preliminary data.</text>
</comment>
<evidence type="ECO:0000313" key="2">
    <source>
        <dbReference type="Proteomes" id="UP000314294"/>
    </source>
</evidence>
<protein>
    <submittedName>
        <fullName evidence="1">Uncharacterized protein</fullName>
    </submittedName>
</protein>
<accession>A0A4Z2HLX0</accession>